<reference evidence="9 10" key="1">
    <citation type="submission" date="2018-03" db="EMBL/GenBank/DDBJ databases">
        <title>Bioinformatic expansion and discovery of thiopeptide antibiotics.</title>
        <authorList>
            <person name="Schwalen C.J."/>
            <person name="Hudson G.A."/>
            <person name="Mitchell D.A."/>
        </authorList>
    </citation>
    <scope>NUCLEOTIDE SEQUENCE [LARGE SCALE GENOMIC DNA]</scope>
    <source>
        <strain evidence="9 10">ATCC 21389</strain>
    </source>
</reference>
<dbReference type="SMART" id="SM01043">
    <property type="entry name" value="BTAD"/>
    <property type="match status" value="1"/>
</dbReference>
<dbReference type="GO" id="GO:0003677">
    <property type="term" value="F:DNA binding"/>
    <property type="evidence" value="ECO:0007669"/>
    <property type="project" value="UniProtKB-UniRule"/>
</dbReference>
<dbReference type="InterPro" id="IPR011990">
    <property type="entry name" value="TPR-like_helical_dom_sf"/>
</dbReference>
<organism evidence="9 10">
    <name type="scientific">Streptomyces tateyamensis</name>
    <dbReference type="NCBI Taxonomy" id="565073"/>
    <lineage>
        <taxon>Bacteria</taxon>
        <taxon>Bacillati</taxon>
        <taxon>Actinomycetota</taxon>
        <taxon>Actinomycetes</taxon>
        <taxon>Kitasatosporales</taxon>
        <taxon>Streptomycetaceae</taxon>
        <taxon>Streptomyces</taxon>
    </lineage>
</organism>
<proteinExistence type="inferred from homology"/>
<dbReference type="CDD" id="cd15831">
    <property type="entry name" value="BTAD"/>
    <property type="match status" value="1"/>
</dbReference>
<comment type="caution">
    <text evidence="9">The sequence shown here is derived from an EMBL/GenBank/DDBJ whole genome shotgun (WGS) entry which is preliminary data.</text>
</comment>
<evidence type="ECO:0000256" key="5">
    <source>
        <dbReference type="ARBA" id="ARBA00023163"/>
    </source>
</evidence>
<dbReference type="SUPFAM" id="SSF48452">
    <property type="entry name" value="TPR-like"/>
    <property type="match status" value="3"/>
</dbReference>
<accession>A0A2V4MVW2</accession>
<protein>
    <recommendedName>
        <fullName evidence="8">OmpR/PhoB-type domain-containing protein</fullName>
    </recommendedName>
</protein>
<dbReference type="InterPro" id="IPR027417">
    <property type="entry name" value="P-loop_NTPase"/>
</dbReference>
<keyword evidence="2" id="KW-0902">Two-component regulatory system</keyword>
<dbReference type="SMART" id="SM00028">
    <property type="entry name" value="TPR"/>
    <property type="match status" value="5"/>
</dbReference>
<evidence type="ECO:0000256" key="7">
    <source>
        <dbReference type="SAM" id="MobiDB-lite"/>
    </source>
</evidence>
<gene>
    <name evidence="9" type="ORF">C7C46_26335</name>
</gene>
<evidence type="ECO:0000256" key="2">
    <source>
        <dbReference type="ARBA" id="ARBA00023012"/>
    </source>
</evidence>
<dbReference type="Pfam" id="PF13424">
    <property type="entry name" value="TPR_12"/>
    <property type="match status" value="2"/>
</dbReference>
<keyword evidence="3" id="KW-0805">Transcription regulation</keyword>
<evidence type="ECO:0000256" key="6">
    <source>
        <dbReference type="PROSITE-ProRule" id="PRU01091"/>
    </source>
</evidence>
<dbReference type="Gene3D" id="1.25.40.10">
    <property type="entry name" value="Tetratricopeptide repeat domain"/>
    <property type="match status" value="2"/>
</dbReference>
<dbReference type="InterPro" id="IPR051677">
    <property type="entry name" value="AfsR-DnrI-RedD_regulator"/>
</dbReference>
<dbReference type="Gene3D" id="1.10.10.10">
    <property type="entry name" value="Winged helix-like DNA-binding domain superfamily/Winged helix DNA-binding domain"/>
    <property type="match status" value="1"/>
</dbReference>
<evidence type="ECO:0000256" key="4">
    <source>
        <dbReference type="ARBA" id="ARBA00023125"/>
    </source>
</evidence>
<evidence type="ECO:0000256" key="1">
    <source>
        <dbReference type="ARBA" id="ARBA00005820"/>
    </source>
</evidence>
<evidence type="ECO:0000313" key="10">
    <source>
        <dbReference type="Proteomes" id="UP000248039"/>
    </source>
</evidence>
<evidence type="ECO:0000256" key="3">
    <source>
        <dbReference type="ARBA" id="ARBA00023015"/>
    </source>
</evidence>
<keyword evidence="5" id="KW-0804">Transcription</keyword>
<dbReference type="AlphaFoldDB" id="A0A2V4MVW2"/>
<dbReference type="PRINTS" id="PR00364">
    <property type="entry name" value="DISEASERSIST"/>
</dbReference>
<dbReference type="Pfam" id="PF00486">
    <property type="entry name" value="Trans_reg_C"/>
    <property type="match status" value="1"/>
</dbReference>
<dbReference type="InterPro" id="IPR001867">
    <property type="entry name" value="OmpR/PhoB-type_DNA-bd"/>
</dbReference>
<dbReference type="InterPro" id="IPR019734">
    <property type="entry name" value="TPR_rpt"/>
</dbReference>
<dbReference type="PROSITE" id="PS51755">
    <property type="entry name" value="OMPR_PHOB"/>
    <property type="match status" value="1"/>
</dbReference>
<feature type="DNA-binding region" description="OmpR/PhoB-type" evidence="6">
    <location>
        <begin position="1"/>
        <end position="99"/>
    </location>
</feature>
<dbReference type="Gene3D" id="3.40.50.300">
    <property type="entry name" value="P-loop containing nucleotide triphosphate hydrolases"/>
    <property type="match status" value="1"/>
</dbReference>
<dbReference type="PANTHER" id="PTHR35807">
    <property type="entry name" value="TRANSCRIPTIONAL REGULATOR REDD-RELATED"/>
    <property type="match status" value="1"/>
</dbReference>
<dbReference type="Pfam" id="PF03704">
    <property type="entry name" value="BTAD"/>
    <property type="match status" value="1"/>
</dbReference>
<dbReference type="SUPFAM" id="SSF52540">
    <property type="entry name" value="P-loop containing nucleoside triphosphate hydrolases"/>
    <property type="match status" value="1"/>
</dbReference>
<sequence length="984" mass="105545">MSERPEPVRFNLLGPVSVTVGDGEVVLPSGIPRTVLVLLLVHANRVVPAEQLASAVWGEQRPAAAGPGLRNHVLRLRRMLGEEAGQRLRTVAPGYLVAVHPGELDVERFLDGCRLGAQQLRAGEVATARQTLSSALELWRGDPFTDLPAGLDGAARAHQLDETRMKAWQDRVDADLALGRHRELVAELRGLTQAHPLREALHGQLMVALYGADRQAEALAVYQELRTRLVAELGVEPSAQVAELQQRILAADPTLLEPAVPGAAAQGGEPAPAAQPAPAAPAYTPRNSLPRDVADFTGRGAETDRLLTAAAAPATNAVVISAIDGMAGVGKTALAVHVAHTLAPRYADGQLFIDLHGFTPGHTPLDPGTALARLLRAVGVREEALPADPEERALLWRSEAAERRLLIVLDNAVDAAQVRPLLPGSPGSLVLVTSRRRMPALAGAGALSLDVLDQEAAVALFGQICGPDRIAGEEAAVAEIVHLCGHLPLAIRITAARLAHRSSWTPSHLLARLRDRISLANEFRTQDQSVAAAFAVSYHALAPDQQRLFRLAGLHPGDDFSAYALAALADLPLAETEDLVDELHGHHLLIERSPGRFTFHDLLRQHAHGLAESEESPAGQQAALERLFDYYNHTAAAAADLLYPHEAHRRPHPPKPATPVDRLRTEEDAQAWLEIELTNLLSAGTHPAAAATRHCSDLSGILARYLEYQGHYSRSLVLHTAAAEATATAGDPAGHATAQTNLAGSLWLLGRYPDAIDAFQAALRDFRSIGDQAGERRVLTNLGVTYAHLSRYQESLEHLTGALAAYREAGDRAGQVIVLNNLGSVCEHIEDFAQAVEYHQQTLTLAREVGDQVSEGRALGNIGISLNRLDRPLEALEFLHQALESAHSSGDRIRLLVALNGLGDVERATDPAQALARHQQARDISAQIGDRFTLAGCQLRIGDDHQAMGEHALARAAWELSAALYTELSASSQLEAVRARLDGP</sequence>
<evidence type="ECO:0000259" key="8">
    <source>
        <dbReference type="PROSITE" id="PS51755"/>
    </source>
</evidence>
<comment type="similarity">
    <text evidence="1">Belongs to the AfsR/DnrI/RedD regulatory family.</text>
</comment>
<dbReference type="GO" id="GO:0000160">
    <property type="term" value="P:phosphorelay signal transduction system"/>
    <property type="evidence" value="ECO:0007669"/>
    <property type="project" value="UniProtKB-KW"/>
</dbReference>
<feature type="domain" description="OmpR/PhoB-type" evidence="8">
    <location>
        <begin position="1"/>
        <end position="99"/>
    </location>
</feature>
<evidence type="ECO:0000313" key="9">
    <source>
        <dbReference type="EMBL" id="PYC71872.1"/>
    </source>
</evidence>
<dbReference type="InterPro" id="IPR005158">
    <property type="entry name" value="BTAD"/>
</dbReference>
<feature type="region of interest" description="Disordered" evidence="7">
    <location>
        <begin position="260"/>
        <end position="296"/>
    </location>
</feature>
<dbReference type="OrthoDB" id="581105at2"/>
<dbReference type="EMBL" id="PYBW01000109">
    <property type="protein sequence ID" value="PYC71872.1"/>
    <property type="molecule type" value="Genomic_DNA"/>
</dbReference>
<dbReference type="GO" id="GO:0006355">
    <property type="term" value="P:regulation of DNA-templated transcription"/>
    <property type="evidence" value="ECO:0007669"/>
    <property type="project" value="InterPro"/>
</dbReference>
<dbReference type="InterPro" id="IPR016032">
    <property type="entry name" value="Sig_transdc_resp-reg_C-effctor"/>
</dbReference>
<keyword evidence="10" id="KW-1185">Reference proteome</keyword>
<dbReference type="Proteomes" id="UP000248039">
    <property type="component" value="Unassembled WGS sequence"/>
</dbReference>
<keyword evidence="4 6" id="KW-0238">DNA-binding</keyword>
<feature type="compositionally biased region" description="Low complexity" evidence="7">
    <location>
        <begin position="260"/>
        <end position="272"/>
    </location>
</feature>
<dbReference type="SMART" id="SM00862">
    <property type="entry name" value="Trans_reg_C"/>
    <property type="match status" value="1"/>
</dbReference>
<dbReference type="SUPFAM" id="SSF46894">
    <property type="entry name" value="C-terminal effector domain of the bipartite response regulators"/>
    <property type="match status" value="1"/>
</dbReference>
<dbReference type="PANTHER" id="PTHR35807:SF1">
    <property type="entry name" value="TRANSCRIPTIONAL REGULATOR REDD"/>
    <property type="match status" value="1"/>
</dbReference>
<dbReference type="InterPro" id="IPR036388">
    <property type="entry name" value="WH-like_DNA-bd_sf"/>
</dbReference>
<name>A0A2V4MVW2_9ACTN</name>